<evidence type="ECO:0000313" key="1">
    <source>
        <dbReference type="EMBL" id="SFD27957.1"/>
    </source>
</evidence>
<protein>
    <submittedName>
        <fullName evidence="1">Uncharacterized protein</fullName>
    </submittedName>
</protein>
<dbReference type="Proteomes" id="UP000199263">
    <property type="component" value="Unassembled WGS sequence"/>
</dbReference>
<dbReference type="EMBL" id="FOMG01000029">
    <property type="protein sequence ID" value="SFD27957.1"/>
    <property type="molecule type" value="Genomic_DNA"/>
</dbReference>
<dbReference type="OrthoDB" id="1911487at2"/>
<proteinExistence type="predicted"/>
<dbReference type="AlphaFoldDB" id="A0A1I1R148"/>
<name>A0A1I1R148_9CLOT</name>
<dbReference type="STRING" id="119641.SAMN05421842_12921"/>
<organism evidence="1 2">
    <name type="scientific">Clostridium uliginosum</name>
    <dbReference type="NCBI Taxonomy" id="119641"/>
    <lineage>
        <taxon>Bacteria</taxon>
        <taxon>Bacillati</taxon>
        <taxon>Bacillota</taxon>
        <taxon>Clostridia</taxon>
        <taxon>Eubacteriales</taxon>
        <taxon>Clostridiaceae</taxon>
        <taxon>Clostridium</taxon>
    </lineage>
</organism>
<evidence type="ECO:0000313" key="2">
    <source>
        <dbReference type="Proteomes" id="UP000199263"/>
    </source>
</evidence>
<dbReference type="Pfam" id="PF16887">
    <property type="entry name" value="DUF5081"/>
    <property type="match status" value="1"/>
</dbReference>
<dbReference type="RefSeq" id="WP_090093616.1">
    <property type="nucleotide sequence ID" value="NZ_FOMG01000029.1"/>
</dbReference>
<gene>
    <name evidence="1" type="ORF">SAMN05421842_12921</name>
</gene>
<accession>A0A1I1R148</accession>
<sequence length="208" mass="24542">MLSASELYYLNSALDGTNIYGINPIETLINNQECEDSPKESLIMKDILKSHGELNEKSFRIIRNLEKYKNAKEYIWVNNLLISIDETDSIVFLKKYKKGQFILEETTKSLMIYSIFNNYMFLCSNDPTDSEKEILEPSDLIVNKLLNKKSEEVLCIQKEKNKEFNICNIYYKEGYTYRYDTLKKELMKTNPRDIRLELLKIFEYGVSE</sequence>
<dbReference type="InterPro" id="IPR031682">
    <property type="entry name" value="EsaE"/>
</dbReference>
<keyword evidence="2" id="KW-1185">Reference proteome</keyword>
<reference evidence="1 2" key="1">
    <citation type="submission" date="2016-10" db="EMBL/GenBank/DDBJ databases">
        <authorList>
            <person name="de Groot N.N."/>
        </authorList>
    </citation>
    <scope>NUCLEOTIDE SEQUENCE [LARGE SCALE GENOMIC DNA]</scope>
    <source>
        <strain evidence="1 2">DSM 12992</strain>
    </source>
</reference>